<dbReference type="EMBL" id="CCMZ01000044">
    <property type="protein sequence ID" value="CDX25061.1"/>
    <property type="molecule type" value="Genomic_DNA"/>
</dbReference>
<keyword evidence="2" id="KW-1185">Reference proteome</keyword>
<reference evidence="2" key="1">
    <citation type="submission" date="2014-08" db="EMBL/GenBank/DDBJ databases">
        <authorList>
            <person name="Moulin L."/>
        </authorList>
    </citation>
    <scope>NUCLEOTIDE SEQUENCE [LARGE SCALE GENOMIC DNA]</scope>
</reference>
<dbReference type="Proteomes" id="UP000045285">
    <property type="component" value="Unassembled WGS sequence"/>
</dbReference>
<accession>A0A090E629</accession>
<gene>
    <name evidence="1" type="ORF">MPL3356_490076</name>
</gene>
<name>A0A090E629_MESPL</name>
<evidence type="ECO:0000313" key="1">
    <source>
        <dbReference type="EMBL" id="CDX25061.1"/>
    </source>
</evidence>
<evidence type="ECO:0000313" key="2">
    <source>
        <dbReference type="Proteomes" id="UP000045285"/>
    </source>
</evidence>
<sequence>MTMPCSLSNSWRMTSAFPSWRKEALPKPIVTIKCCPTHGLAIRNNATFTQISANGVARASKLLRNSFRSPASFVKAYHGQNFFPRSHFPNPHRSRQCRLR</sequence>
<protein>
    <submittedName>
        <fullName evidence="1">Uncharacterized protein</fullName>
    </submittedName>
</protein>
<organism evidence="1 2">
    <name type="scientific">Mesorhizobium plurifarium</name>
    <dbReference type="NCBI Taxonomy" id="69974"/>
    <lineage>
        <taxon>Bacteria</taxon>
        <taxon>Pseudomonadati</taxon>
        <taxon>Pseudomonadota</taxon>
        <taxon>Alphaproteobacteria</taxon>
        <taxon>Hyphomicrobiales</taxon>
        <taxon>Phyllobacteriaceae</taxon>
        <taxon>Mesorhizobium</taxon>
    </lineage>
</organism>
<dbReference type="AlphaFoldDB" id="A0A090E629"/>
<proteinExistence type="predicted"/>